<feature type="transmembrane region" description="Helical" evidence="21">
    <location>
        <begin position="336"/>
        <end position="353"/>
    </location>
</feature>
<dbReference type="GO" id="GO:0005789">
    <property type="term" value="C:endoplasmic reticulum membrane"/>
    <property type="evidence" value="ECO:0007669"/>
    <property type="project" value="UniProtKB-SubCell"/>
</dbReference>
<keyword evidence="10" id="KW-0967">Endosome</keyword>
<dbReference type="Proteomes" id="UP000078540">
    <property type="component" value="Unassembled WGS sequence"/>
</dbReference>
<accession>A0A195BFQ3</accession>
<evidence type="ECO:0000256" key="3">
    <source>
        <dbReference type="ARBA" id="ARBA00004653"/>
    </source>
</evidence>
<keyword evidence="13" id="KW-0333">Golgi apparatus</keyword>
<evidence type="ECO:0000256" key="10">
    <source>
        <dbReference type="ARBA" id="ARBA00022753"/>
    </source>
</evidence>
<evidence type="ECO:0000256" key="7">
    <source>
        <dbReference type="ARBA" id="ARBA00022687"/>
    </source>
</evidence>
<dbReference type="GO" id="GO:0061355">
    <property type="term" value="P:Wnt protein secretion"/>
    <property type="evidence" value="ECO:0007669"/>
    <property type="project" value="TreeGrafter"/>
</dbReference>
<evidence type="ECO:0000256" key="6">
    <source>
        <dbReference type="ARBA" id="ARBA00022473"/>
    </source>
</evidence>
<keyword evidence="8 21" id="KW-0812">Transmembrane</keyword>
<evidence type="ECO:0000256" key="15">
    <source>
        <dbReference type="ARBA" id="ARBA00023257"/>
    </source>
</evidence>
<evidence type="ECO:0000313" key="24">
    <source>
        <dbReference type="EMBL" id="KYM83012.1"/>
    </source>
</evidence>
<feature type="transmembrane region" description="Helical" evidence="21">
    <location>
        <begin position="14"/>
        <end position="36"/>
    </location>
</feature>
<dbReference type="GO" id="GO:0016055">
    <property type="term" value="P:Wnt signaling pathway"/>
    <property type="evidence" value="ECO:0007669"/>
    <property type="project" value="UniProtKB-KW"/>
</dbReference>
<dbReference type="Pfam" id="PF21883">
    <property type="entry name" value="WLS_GOLD"/>
    <property type="match status" value="1"/>
</dbReference>
<evidence type="ECO:0000256" key="1">
    <source>
        <dbReference type="ARBA" id="ARBA00004337"/>
    </source>
</evidence>
<evidence type="ECO:0000256" key="14">
    <source>
        <dbReference type="ARBA" id="ARBA00023136"/>
    </source>
</evidence>
<sequence length="501" mass="57726">MQGTIIENLSGKKLSVLVILLIIAQIVCFLIGGLIAPTPASSQNILGTPCKVVSVNGSYDENTWFYSRGEGSCTSVDMHHFTLDTQQAYQVVYTFQMPVPRNSMQLDYSRWQQNLIGVLQVDISYTSQIEIAPRTKITLDARLAYRNKGDADNAWKPYAASVVERILDCSIDKPLEHYNYNCSVMPLFELGSLYHDYYLLNIRLPSDLDKNQGLGHVVDLWLTAINQNGGFTKVWVSLKTIYFPIVLGVLAWYWRRVYMLSRSPALLEYMLLALGSALTFLNLPLEYLTLAYDMPFMLLLGDIRQGVFYATLLSFWLVFAGEHLMEGEQTNSLKCYWRHLSAVGTGCLSLFVFDMCERGVQLRNPFYSIWVTDLGTKLAVSFQNYFVAEGQWKWDEDLQLEMTSAFFTGVYGMWNIYIIALLCLYAPSHKQWPIEPSGKYNRNIYIYFLLYRMSLKFGITHPEQIERTELSRKVAILTKFSLLYLLRMVMPNFRDILYKRK</sequence>
<evidence type="ECO:0000259" key="22">
    <source>
        <dbReference type="Pfam" id="PF06664"/>
    </source>
</evidence>
<feature type="transmembrane region" description="Helical" evidence="21">
    <location>
        <begin position="266"/>
        <end position="285"/>
    </location>
</feature>
<keyword evidence="16" id="KW-0966">Cell projection</keyword>
<evidence type="ECO:0000256" key="8">
    <source>
        <dbReference type="ARBA" id="ARBA00022692"/>
    </source>
</evidence>
<evidence type="ECO:0000256" key="17">
    <source>
        <dbReference type="ARBA" id="ARBA00025339"/>
    </source>
</evidence>
<reference evidence="24 25" key="1">
    <citation type="submission" date="2015-09" db="EMBL/GenBank/DDBJ databases">
        <title>Atta colombica WGS genome.</title>
        <authorList>
            <person name="Nygaard S."/>
            <person name="Hu H."/>
            <person name="Boomsma J."/>
            <person name="Zhang G."/>
        </authorList>
    </citation>
    <scope>NUCLEOTIDE SEQUENCE [LARGE SCALE GENOMIC DNA]</scope>
    <source>
        <strain evidence="24">Treedump-2</strain>
        <tissue evidence="24">Whole body</tissue>
    </source>
</reference>
<dbReference type="InterPro" id="IPR009551">
    <property type="entry name" value="Wntless"/>
</dbReference>
<proteinExistence type="inferred from homology"/>
<evidence type="ECO:0000256" key="19">
    <source>
        <dbReference type="ARBA" id="ARBA00034104"/>
    </source>
</evidence>
<comment type="similarity">
    <text evidence="4">Belongs to the wntless family.</text>
</comment>
<dbReference type="GO" id="GO:0010008">
    <property type="term" value="C:endosome membrane"/>
    <property type="evidence" value="ECO:0007669"/>
    <property type="project" value="UniProtKB-SubCell"/>
</dbReference>
<evidence type="ECO:0000256" key="16">
    <source>
        <dbReference type="ARBA" id="ARBA00023273"/>
    </source>
</evidence>
<dbReference type="AlphaFoldDB" id="A0A195BFQ3"/>
<dbReference type="PANTHER" id="PTHR13449:SF2">
    <property type="entry name" value="PROTEIN WNTLESS HOMOLOG"/>
    <property type="match status" value="1"/>
</dbReference>
<evidence type="ECO:0000256" key="12">
    <source>
        <dbReference type="ARBA" id="ARBA00023018"/>
    </source>
</evidence>
<dbReference type="EMBL" id="KQ976500">
    <property type="protein sequence ID" value="KYM83012.1"/>
    <property type="molecule type" value="Genomic_DNA"/>
</dbReference>
<evidence type="ECO:0000256" key="2">
    <source>
        <dbReference type="ARBA" id="ARBA00004477"/>
    </source>
</evidence>
<dbReference type="GO" id="GO:0007367">
    <property type="term" value="P:segment polarity determination"/>
    <property type="evidence" value="ECO:0007669"/>
    <property type="project" value="UniProtKB-KW"/>
</dbReference>
<keyword evidence="25" id="KW-1185">Reference proteome</keyword>
<feature type="domain" description="Wntless-like transmembrane" evidence="22">
    <location>
        <begin position="401"/>
        <end position="429"/>
    </location>
</feature>
<feature type="domain" description="Wntless-like transmembrane" evidence="22">
    <location>
        <begin position="228"/>
        <end position="378"/>
    </location>
</feature>
<dbReference type="GO" id="GO:0045211">
    <property type="term" value="C:postsynaptic membrane"/>
    <property type="evidence" value="ECO:0007669"/>
    <property type="project" value="UniProtKB-SubCell"/>
</dbReference>
<feature type="domain" description="Wntless GOLD" evidence="23">
    <location>
        <begin position="54"/>
        <end position="227"/>
    </location>
</feature>
<evidence type="ECO:0000256" key="9">
    <source>
        <dbReference type="ARBA" id="ARBA00022716"/>
    </source>
</evidence>
<keyword evidence="6" id="KW-0217">Developmental protein</keyword>
<gene>
    <name evidence="24" type="ORF">ALC53_06277</name>
</gene>
<feature type="transmembrane region" description="Helical" evidence="21">
    <location>
        <begin position="404"/>
        <end position="424"/>
    </location>
</feature>
<comment type="function">
    <text evidence="17">A segment polarity gene required for wingless (wg)-dependent patterning processes, acting in both wg-sending cells and wg-target cells. In non-neuronal cells wls directs wg secretion. The wls traffic loop encompasses the Golgi, the cell surface, an endocytic compartment and a retrograde route leading back to the Golgi, and involves clathrin-mediated endocytosis and the retromer complex (a conserved protein complex consisting of Vps35 and Vps26). In neuronal cells (the larval motorneuron NMJ), the wg signal moves across the synapse via the release of wls-containing exosome-like vesicles. Postsynaptic wls is required for the trafficking of fz2 through the fz2-interacting protein Grip.</text>
</comment>
<keyword evidence="15" id="KW-0628">Postsynaptic cell membrane</keyword>
<evidence type="ECO:0000313" key="25">
    <source>
        <dbReference type="Proteomes" id="UP000078540"/>
    </source>
</evidence>
<protein>
    <recommendedName>
        <fullName evidence="5">Protein wntless</fullName>
    </recommendedName>
</protein>
<evidence type="ECO:0000256" key="18">
    <source>
        <dbReference type="ARBA" id="ARBA00025880"/>
    </source>
</evidence>
<organism evidence="24 25">
    <name type="scientific">Atta colombica</name>
    <dbReference type="NCBI Taxonomy" id="520822"/>
    <lineage>
        <taxon>Eukaryota</taxon>
        <taxon>Metazoa</taxon>
        <taxon>Ecdysozoa</taxon>
        <taxon>Arthropoda</taxon>
        <taxon>Hexapoda</taxon>
        <taxon>Insecta</taxon>
        <taxon>Pterygota</taxon>
        <taxon>Neoptera</taxon>
        <taxon>Endopterygota</taxon>
        <taxon>Hymenoptera</taxon>
        <taxon>Apocrita</taxon>
        <taxon>Aculeata</taxon>
        <taxon>Formicoidea</taxon>
        <taxon>Formicidae</taxon>
        <taxon>Myrmicinae</taxon>
        <taxon>Atta</taxon>
    </lineage>
</organism>
<dbReference type="GO" id="GO:0006886">
    <property type="term" value="P:intracellular protein transport"/>
    <property type="evidence" value="ECO:0007669"/>
    <property type="project" value="TreeGrafter"/>
</dbReference>
<dbReference type="STRING" id="520822.A0A195BFQ3"/>
<evidence type="ECO:0000256" key="5">
    <source>
        <dbReference type="ARBA" id="ARBA00015887"/>
    </source>
</evidence>
<dbReference type="Pfam" id="PF06664">
    <property type="entry name" value="WLS-like_TM"/>
    <property type="match status" value="2"/>
</dbReference>
<evidence type="ECO:0000256" key="20">
    <source>
        <dbReference type="ARBA" id="ARBA00034107"/>
    </source>
</evidence>
<dbReference type="GO" id="GO:0000139">
    <property type="term" value="C:Golgi membrane"/>
    <property type="evidence" value="ECO:0007669"/>
    <property type="project" value="UniProtKB-SubCell"/>
</dbReference>
<feature type="transmembrane region" description="Helical" evidence="21">
    <location>
        <begin position="234"/>
        <end position="254"/>
    </location>
</feature>
<dbReference type="InterPro" id="IPR053936">
    <property type="entry name" value="WLS_GOLD"/>
</dbReference>
<evidence type="ECO:0000256" key="4">
    <source>
        <dbReference type="ARBA" id="ARBA00008148"/>
    </source>
</evidence>
<comment type="subcellular location">
    <subcellularLocation>
        <location evidence="2">Endoplasmic reticulum membrane</location>
        <topology evidence="2">Multi-pass membrane protein</topology>
    </subcellularLocation>
    <subcellularLocation>
        <location evidence="1">Endosome membrane</location>
        <topology evidence="1">Multi-pass membrane protein</topology>
    </subcellularLocation>
    <subcellularLocation>
        <location evidence="3">Golgi apparatus membrane</location>
        <topology evidence="3">Multi-pass membrane protein</topology>
    </subcellularLocation>
    <subcellularLocation>
        <location evidence="19">Postsynaptic cell membrane</location>
        <topology evidence="19">Multi-pass membrane protein</topology>
    </subcellularLocation>
    <subcellularLocation>
        <location evidence="20">Presynaptic cell membrane</location>
        <topology evidence="20">Multi-pass membrane protein</topology>
    </subcellularLocation>
</comment>
<keyword evidence="14 21" id="KW-0472">Membrane</keyword>
<comment type="subunit">
    <text evidence="18">Interacts with wg; in the Golgi. Interacts with Vps35, a component of the retromer complex; wls stability is regulated by Vps35.</text>
</comment>
<keyword evidence="11 21" id="KW-1133">Transmembrane helix</keyword>
<dbReference type="PANTHER" id="PTHR13449">
    <property type="entry name" value="INTEGRAL MEMBRANE PROTEIN GPR177"/>
    <property type="match status" value="1"/>
</dbReference>
<keyword evidence="9" id="KW-0709">Segmentation polarity protein</keyword>
<evidence type="ECO:0000256" key="11">
    <source>
        <dbReference type="ARBA" id="ARBA00022989"/>
    </source>
</evidence>
<evidence type="ECO:0000256" key="13">
    <source>
        <dbReference type="ARBA" id="ARBA00023034"/>
    </source>
</evidence>
<dbReference type="InterPro" id="IPR047843">
    <property type="entry name" value="WLS-like_TM"/>
</dbReference>
<keyword evidence="12" id="KW-0770">Synapse</keyword>
<evidence type="ECO:0000259" key="23">
    <source>
        <dbReference type="Pfam" id="PF21883"/>
    </source>
</evidence>
<dbReference type="GO" id="GO:0017147">
    <property type="term" value="F:Wnt-protein binding"/>
    <property type="evidence" value="ECO:0007669"/>
    <property type="project" value="InterPro"/>
</dbReference>
<name>A0A195BFQ3_9HYME</name>
<dbReference type="GO" id="GO:0042734">
    <property type="term" value="C:presynaptic membrane"/>
    <property type="evidence" value="ECO:0007669"/>
    <property type="project" value="UniProtKB-SubCell"/>
</dbReference>
<evidence type="ECO:0000256" key="21">
    <source>
        <dbReference type="SAM" id="Phobius"/>
    </source>
</evidence>
<feature type="transmembrane region" description="Helical" evidence="21">
    <location>
        <begin position="305"/>
        <end position="324"/>
    </location>
</feature>
<keyword evidence="7" id="KW-0879">Wnt signaling pathway</keyword>